<dbReference type="PANTHER" id="PTHR41247:SF1">
    <property type="entry name" value="HTH-TYPE TRANSCRIPTIONAL REPRESSOR YCNK"/>
    <property type="match status" value="1"/>
</dbReference>
<dbReference type="AlphaFoldDB" id="A0A1W9KSZ3"/>
<feature type="chain" id="PRO_5012597095" description="Twin-arginine translocation pathway signal" evidence="1">
    <location>
        <begin position="31"/>
        <end position="216"/>
    </location>
</feature>
<dbReference type="SUPFAM" id="SSF160387">
    <property type="entry name" value="NosL/MerB-like"/>
    <property type="match status" value="1"/>
</dbReference>
<evidence type="ECO:0008006" key="4">
    <source>
        <dbReference type="Google" id="ProtNLM"/>
    </source>
</evidence>
<dbReference type="InterPro" id="IPR008719">
    <property type="entry name" value="N2O_reductase_NosL"/>
</dbReference>
<dbReference type="Proteomes" id="UP000192505">
    <property type="component" value="Unassembled WGS sequence"/>
</dbReference>
<gene>
    <name evidence="2" type="ORF">BWK72_13285</name>
</gene>
<protein>
    <recommendedName>
        <fullName evidence="4">Twin-arginine translocation pathway signal</fullName>
    </recommendedName>
</protein>
<dbReference type="EMBL" id="MTEI01000008">
    <property type="protein sequence ID" value="OQW87500.1"/>
    <property type="molecule type" value="Genomic_DNA"/>
</dbReference>
<name>A0A1W9KSZ3_9BURK</name>
<proteinExistence type="predicted"/>
<evidence type="ECO:0000313" key="2">
    <source>
        <dbReference type="EMBL" id="OQW87500.1"/>
    </source>
</evidence>
<feature type="signal peptide" evidence="1">
    <location>
        <begin position="1"/>
        <end position="30"/>
    </location>
</feature>
<accession>A0A1W9KSZ3</accession>
<dbReference type="InterPro" id="IPR006311">
    <property type="entry name" value="TAT_signal"/>
</dbReference>
<sequence length="216" mass="23042">MNDVPFNRRHWLQTASVSALALGGVGTATAQTQGQPGMAPTQWTDTYGLVASLPKDPDPLTNELDKYPRCRYCGMERAKFSHTRHLLAYEDDSVEGTCSIHCAAISLSLNMDRGPKAIYAGDAGAPGTIKPLALVDKMHYVLDPSKPGTMTKASKFAYADRAAAEAAASSEAAAKAGAKIVDFNAALTGAYLGMAEDTIMLRKRRAEMRKKMATAG</sequence>
<evidence type="ECO:0000313" key="3">
    <source>
        <dbReference type="Proteomes" id="UP000192505"/>
    </source>
</evidence>
<dbReference type="Pfam" id="PF05573">
    <property type="entry name" value="NosL"/>
    <property type="match status" value="1"/>
</dbReference>
<organism evidence="2 3">
    <name type="scientific">Rhodoferax ferrireducens</name>
    <dbReference type="NCBI Taxonomy" id="192843"/>
    <lineage>
        <taxon>Bacteria</taxon>
        <taxon>Pseudomonadati</taxon>
        <taxon>Pseudomonadota</taxon>
        <taxon>Betaproteobacteria</taxon>
        <taxon>Burkholderiales</taxon>
        <taxon>Comamonadaceae</taxon>
        <taxon>Rhodoferax</taxon>
    </lineage>
</organism>
<dbReference type="PANTHER" id="PTHR41247">
    <property type="entry name" value="HTH-TYPE TRANSCRIPTIONAL REPRESSOR YCNK"/>
    <property type="match status" value="1"/>
</dbReference>
<dbReference type="PROSITE" id="PS51318">
    <property type="entry name" value="TAT"/>
    <property type="match status" value="1"/>
</dbReference>
<keyword evidence="1" id="KW-0732">Signal</keyword>
<reference evidence="2 3" key="1">
    <citation type="submission" date="2017-01" db="EMBL/GenBank/DDBJ databases">
        <title>Novel large sulfur bacteria in the metagenomes of groundwater-fed chemosynthetic microbial mats in the Lake Huron basin.</title>
        <authorList>
            <person name="Sharrar A.M."/>
            <person name="Flood B.E."/>
            <person name="Bailey J.V."/>
            <person name="Jones D.S."/>
            <person name="Biddanda B."/>
            <person name="Ruberg S.A."/>
            <person name="Marcus D.N."/>
            <person name="Dick G.J."/>
        </authorList>
    </citation>
    <scope>NUCLEOTIDE SEQUENCE [LARGE SCALE GENOMIC DNA]</scope>
    <source>
        <strain evidence="2">A7</strain>
    </source>
</reference>
<comment type="caution">
    <text evidence="2">The sequence shown here is derived from an EMBL/GenBank/DDBJ whole genome shotgun (WGS) entry which is preliminary data.</text>
</comment>
<evidence type="ECO:0000256" key="1">
    <source>
        <dbReference type="SAM" id="SignalP"/>
    </source>
</evidence>